<gene>
    <name evidence="5" type="ORF">SAMN06275492_1221</name>
</gene>
<organism evidence="5 6">
    <name type="scientific">Dethiosulfovibrio salsuginis</name>
    <dbReference type="NCBI Taxonomy" id="561720"/>
    <lineage>
        <taxon>Bacteria</taxon>
        <taxon>Thermotogati</taxon>
        <taxon>Synergistota</taxon>
        <taxon>Synergistia</taxon>
        <taxon>Synergistales</taxon>
        <taxon>Dethiosulfovibrionaceae</taxon>
        <taxon>Dethiosulfovibrio</taxon>
    </lineage>
</organism>
<dbReference type="GO" id="GO:0046872">
    <property type="term" value="F:metal ion binding"/>
    <property type="evidence" value="ECO:0007669"/>
    <property type="project" value="UniProtKB-KW"/>
</dbReference>
<dbReference type="AlphaFoldDB" id="A0A1X7K8D8"/>
<dbReference type="PANTHER" id="PTHR43312:SF2">
    <property type="entry name" value="OXIDOREDUCTASE"/>
    <property type="match status" value="1"/>
</dbReference>
<dbReference type="SUPFAM" id="SSF46548">
    <property type="entry name" value="alpha-helical ferredoxin"/>
    <property type="match status" value="1"/>
</dbReference>
<dbReference type="PROSITE" id="PS00198">
    <property type="entry name" value="4FE4S_FER_1"/>
    <property type="match status" value="1"/>
</dbReference>
<evidence type="ECO:0000256" key="1">
    <source>
        <dbReference type="ARBA" id="ARBA00022723"/>
    </source>
</evidence>
<keyword evidence="6" id="KW-1185">Reference proteome</keyword>
<keyword evidence="3" id="KW-0411">Iron-sulfur</keyword>
<dbReference type="InterPro" id="IPR017896">
    <property type="entry name" value="4Fe4S_Fe-S-bd"/>
</dbReference>
<dbReference type="InterPro" id="IPR053135">
    <property type="entry name" value="AKR2_Oxidoreductase"/>
</dbReference>
<feature type="domain" description="4Fe-4S ferredoxin-type" evidence="4">
    <location>
        <begin position="338"/>
        <end position="367"/>
    </location>
</feature>
<evidence type="ECO:0000256" key="2">
    <source>
        <dbReference type="ARBA" id="ARBA00023004"/>
    </source>
</evidence>
<sequence length="375" mass="41781">MKYRVMPGTGEELSALGFGCMRLPTGENGTVDVAEATRIIRAGIDGGINYVDTAWPYHGGDGELFVAEALRGGYRKKVKLATKLPCWLTESHDDFDGFLNSQLDRLETDSIDYYLLHALNQGRWDHVTALNVFSFLDRAKRSGKVKNVGFSFHDGPDLFSTVLRAYDWDFCQIQYNFIDQNYQAGRAGLKEAYDRGVGVVVMEPLRGGALVQSVPEEVKGLLEREAPGRPSAEWGLRWIWDQKETSVVLSGMSSMEQVEQNLLAAENGQPDNLTDRERETMDKVARIYMDRMAVNCTGCRYCMPCPAGVKIPECFAQFNKVTMLDDLAGAKQFYTAFTKDGGKASQCVDCGQCETACPQNIPIRKALKEVVETLE</sequence>
<reference evidence="6" key="1">
    <citation type="submission" date="2017-04" db="EMBL/GenBank/DDBJ databases">
        <authorList>
            <person name="Varghese N."/>
            <person name="Submissions S."/>
        </authorList>
    </citation>
    <scope>NUCLEOTIDE SEQUENCE [LARGE SCALE GENOMIC DNA]</scope>
    <source>
        <strain evidence="6">USBA 82</strain>
    </source>
</reference>
<dbReference type="InterPro" id="IPR017900">
    <property type="entry name" value="4Fe4S_Fe_S_CS"/>
</dbReference>
<dbReference type="InterPro" id="IPR036812">
    <property type="entry name" value="NAD(P)_OxRdtase_dom_sf"/>
</dbReference>
<dbReference type="InterPro" id="IPR023210">
    <property type="entry name" value="NADP_OxRdtase_dom"/>
</dbReference>
<dbReference type="Proteomes" id="UP000193355">
    <property type="component" value="Unassembled WGS sequence"/>
</dbReference>
<proteinExistence type="predicted"/>
<evidence type="ECO:0000313" key="5">
    <source>
        <dbReference type="EMBL" id="SMG36672.1"/>
    </source>
</evidence>
<accession>A0A1X7K8D8</accession>
<keyword evidence="2" id="KW-0408">Iron</keyword>
<dbReference type="Pfam" id="PF00248">
    <property type="entry name" value="Aldo_ket_red"/>
    <property type="match status" value="1"/>
</dbReference>
<dbReference type="SUPFAM" id="SSF51430">
    <property type="entry name" value="NAD(P)-linked oxidoreductase"/>
    <property type="match status" value="1"/>
</dbReference>
<dbReference type="GO" id="GO:0051536">
    <property type="term" value="F:iron-sulfur cluster binding"/>
    <property type="evidence" value="ECO:0007669"/>
    <property type="project" value="UniProtKB-KW"/>
</dbReference>
<dbReference type="PANTHER" id="PTHR43312">
    <property type="entry name" value="D-THREO-ALDOSE 1-DEHYDROGENASE"/>
    <property type="match status" value="1"/>
</dbReference>
<evidence type="ECO:0000313" key="6">
    <source>
        <dbReference type="Proteomes" id="UP000193355"/>
    </source>
</evidence>
<dbReference type="STRING" id="561720.SAMN06275492_1221"/>
<name>A0A1X7K8D8_9BACT</name>
<dbReference type="PROSITE" id="PS51379">
    <property type="entry name" value="4FE4S_FER_2"/>
    <property type="match status" value="1"/>
</dbReference>
<dbReference type="Gene3D" id="3.20.20.100">
    <property type="entry name" value="NADP-dependent oxidoreductase domain"/>
    <property type="match status" value="1"/>
</dbReference>
<dbReference type="EMBL" id="FXBB01000022">
    <property type="protein sequence ID" value="SMG36672.1"/>
    <property type="molecule type" value="Genomic_DNA"/>
</dbReference>
<dbReference type="RefSeq" id="WP_085544951.1">
    <property type="nucleotide sequence ID" value="NZ_FXBB01000022.1"/>
</dbReference>
<keyword evidence="1" id="KW-0479">Metal-binding</keyword>
<dbReference type="CDD" id="cd19096">
    <property type="entry name" value="AKR_Fe-S_oxidoreductase"/>
    <property type="match status" value="1"/>
</dbReference>
<evidence type="ECO:0000259" key="4">
    <source>
        <dbReference type="PROSITE" id="PS51379"/>
    </source>
</evidence>
<protein>
    <recommendedName>
        <fullName evidence="4">4Fe-4S ferredoxin-type domain-containing protein</fullName>
    </recommendedName>
</protein>
<evidence type="ECO:0000256" key="3">
    <source>
        <dbReference type="ARBA" id="ARBA00023014"/>
    </source>
</evidence>
<dbReference type="Pfam" id="PF13187">
    <property type="entry name" value="Fer4_9"/>
    <property type="match status" value="1"/>
</dbReference>
<dbReference type="OrthoDB" id="9773828at2"/>